<dbReference type="Pfam" id="PF00501">
    <property type="entry name" value="AMP-binding"/>
    <property type="match status" value="1"/>
</dbReference>
<feature type="non-terminal residue" evidence="4">
    <location>
        <position position="1"/>
    </location>
</feature>
<keyword evidence="2" id="KW-0597">Phosphoprotein</keyword>
<evidence type="ECO:0000259" key="3">
    <source>
        <dbReference type="Pfam" id="PF00501"/>
    </source>
</evidence>
<keyword evidence="1" id="KW-0596">Phosphopantetheine</keyword>
<evidence type="ECO:0000256" key="2">
    <source>
        <dbReference type="ARBA" id="ARBA00022553"/>
    </source>
</evidence>
<dbReference type="PANTHER" id="PTHR44845:SF7">
    <property type="entry name" value="PLIPASTATIN SYNTHASE SUBUNIT D"/>
    <property type="match status" value="1"/>
</dbReference>
<feature type="domain" description="AMP-dependent synthetase/ligase" evidence="3">
    <location>
        <begin position="9"/>
        <end position="189"/>
    </location>
</feature>
<dbReference type="InterPro" id="IPR000873">
    <property type="entry name" value="AMP-dep_synth/lig_dom"/>
</dbReference>
<dbReference type="Gene3D" id="3.40.50.980">
    <property type="match status" value="1"/>
</dbReference>
<dbReference type="PANTHER" id="PTHR44845">
    <property type="entry name" value="CARRIER DOMAIN-CONTAINING PROTEIN"/>
    <property type="match status" value="1"/>
</dbReference>
<evidence type="ECO:0000313" key="4">
    <source>
        <dbReference type="EMBL" id="AGS13518.1"/>
    </source>
</evidence>
<reference evidence="4" key="1">
    <citation type="submission" date="2013-04" db="EMBL/GenBank/DDBJ databases">
        <title>Investigation of NRPS A domains in terrestrial Streptomyces strains.</title>
        <authorList>
            <person name="Ince Yilmaz E."/>
        </authorList>
    </citation>
    <scope>NUCLEOTIDE SEQUENCE</scope>
    <source>
        <strain evidence="4">AA50</strain>
    </source>
</reference>
<dbReference type="AlphaFoldDB" id="S5RFJ6"/>
<dbReference type="EMBL" id="KC876361">
    <property type="protein sequence ID" value="AGS13518.1"/>
    <property type="molecule type" value="Genomic_DNA"/>
</dbReference>
<dbReference type="SUPFAM" id="SSF56801">
    <property type="entry name" value="Acetyl-CoA synthetase-like"/>
    <property type="match status" value="1"/>
</dbReference>
<name>S5RFJ6_9ACTN</name>
<sequence length="216" mass="23589">EPRHTLQVIREHSGYGAQDVGLLKYSFSFDSSVIEMFAPLTSGARLVIAAADERKDPFRLAELIGTHKVTQLDSVPLLLAQILQAPGVAESCASLRVVVSGGDVLRPEMVKRFFELLPNATLQNHYGPTETTNDSTIWYVDAAAADESVPIGFPVQNTFVYLLDEQRNPVPPGTVGEIYIGGAGIARGYRNQPDLTAERFLPDPFTPGSPRMYRTG</sequence>
<proteinExistence type="predicted"/>
<protein>
    <submittedName>
        <fullName evidence="4">NRPS A domain protein</fullName>
    </submittedName>
</protein>
<organism evidence="4">
    <name type="scientific">Streptomyces sp. AA50</name>
    <dbReference type="NCBI Taxonomy" id="435973"/>
    <lineage>
        <taxon>Bacteria</taxon>
        <taxon>Bacillati</taxon>
        <taxon>Actinomycetota</taxon>
        <taxon>Actinomycetes</taxon>
        <taxon>Kitasatosporales</taxon>
        <taxon>Streptomycetaceae</taxon>
        <taxon>Streptomyces</taxon>
    </lineage>
</organism>
<evidence type="ECO:0000256" key="1">
    <source>
        <dbReference type="ARBA" id="ARBA00022450"/>
    </source>
</evidence>
<dbReference type="Gene3D" id="2.30.38.10">
    <property type="entry name" value="Luciferase, Domain 3"/>
    <property type="match status" value="1"/>
</dbReference>
<accession>S5RFJ6</accession>
<feature type="non-terminal residue" evidence="4">
    <location>
        <position position="216"/>
    </location>
</feature>